<protein>
    <recommendedName>
        <fullName evidence="2">BTB domain-containing protein</fullName>
    </recommendedName>
</protein>
<dbReference type="Pfam" id="PF00651">
    <property type="entry name" value="BTB"/>
    <property type="match status" value="1"/>
</dbReference>
<dbReference type="PROSITE" id="PS50097">
    <property type="entry name" value="BTB"/>
    <property type="match status" value="1"/>
</dbReference>
<dbReference type="Proteomes" id="UP000310421">
    <property type="component" value="Unassembled WGS sequence"/>
</dbReference>
<dbReference type="InterPro" id="IPR011333">
    <property type="entry name" value="SKP1/BTB/POZ_sf"/>
</dbReference>
<dbReference type="EMBL" id="QZAN01000129">
    <property type="protein sequence ID" value="THW57066.1"/>
    <property type="molecule type" value="Genomic_DNA"/>
</dbReference>
<organism evidence="3 4">
    <name type="scientific">Aureobasidium pullulans</name>
    <name type="common">Black yeast</name>
    <name type="synonym">Pullularia pullulans</name>
    <dbReference type="NCBI Taxonomy" id="5580"/>
    <lineage>
        <taxon>Eukaryota</taxon>
        <taxon>Fungi</taxon>
        <taxon>Dikarya</taxon>
        <taxon>Ascomycota</taxon>
        <taxon>Pezizomycotina</taxon>
        <taxon>Dothideomycetes</taxon>
        <taxon>Dothideomycetidae</taxon>
        <taxon>Dothideales</taxon>
        <taxon>Saccotheciaceae</taxon>
        <taxon>Aureobasidium</taxon>
    </lineage>
</organism>
<feature type="domain" description="BTB" evidence="2">
    <location>
        <begin position="58"/>
        <end position="119"/>
    </location>
</feature>
<evidence type="ECO:0000313" key="4">
    <source>
        <dbReference type="Proteomes" id="UP000310421"/>
    </source>
</evidence>
<comment type="caution">
    <text evidence="3">The sequence shown here is derived from an EMBL/GenBank/DDBJ whole genome shotgun (WGS) entry which is preliminary data.</text>
</comment>
<proteinExistence type="predicted"/>
<feature type="compositionally biased region" description="Low complexity" evidence="1">
    <location>
        <begin position="9"/>
        <end position="29"/>
    </location>
</feature>
<dbReference type="SUPFAM" id="SSF54695">
    <property type="entry name" value="POZ domain"/>
    <property type="match status" value="1"/>
</dbReference>
<gene>
    <name evidence="3" type="ORF">D6D20_08262</name>
</gene>
<dbReference type="PANTHER" id="PTHR47843">
    <property type="entry name" value="BTB DOMAIN-CONTAINING PROTEIN-RELATED"/>
    <property type="match status" value="1"/>
</dbReference>
<sequence length="298" mass="33107">MCARKRTSRLSSTSLDSTPSTSSSLLLSGSVNPIRSNMATDTAANRSDRSFFDTEALSDVKVKFSGQQLFCHKTVLARKSEYFYRAFTCQFPVALSNEIDLGDDDDPEAVRAMIRHIYDLPYDQMLEANTSDDTAAYSTNEDLLYHIAVFNAADKYDFSTLRHLVVKKFEDLMETTWEGDQFATAIQKLTGPSAGHPADNTLQTAAAGFCAKNLTKLIKKETFVKMIQEEEPFTGRLLAGFFNREGGVDAELNLKVCMNCKPAVEQNMSAYLHLCFCCKIGSSDYRPLQVVGTILPSN</sequence>
<dbReference type="PANTHER" id="PTHR47843:SF5">
    <property type="entry name" value="BTB_POZ DOMAIN PROTEIN"/>
    <property type="match status" value="1"/>
</dbReference>
<name>A0A4S8W2C4_AURPU</name>
<evidence type="ECO:0000313" key="3">
    <source>
        <dbReference type="EMBL" id="THW57066.1"/>
    </source>
</evidence>
<dbReference type="Gene3D" id="3.30.710.10">
    <property type="entry name" value="Potassium Channel Kv1.1, Chain A"/>
    <property type="match status" value="1"/>
</dbReference>
<dbReference type="CDD" id="cd18186">
    <property type="entry name" value="BTB_POZ_ZBTB_KLHL-like"/>
    <property type="match status" value="1"/>
</dbReference>
<dbReference type="SMART" id="SM00225">
    <property type="entry name" value="BTB"/>
    <property type="match status" value="1"/>
</dbReference>
<accession>A0A4S8W2C4</accession>
<evidence type="ECO:0000259" key="2">
    <source>
        <dbReference type="PROSITE" id="PS50097"/>
    </source>
</evidence>
<evidence type="ECO:0000256" key="1">
    <source>
        <dbReference type="SAM" id="MobiDB-lite"/>
    </source>
</evidence>
<dbReference type="AlphaFoldDB" id="A0A4S8W2C4"/>
<dbReference type="InterPro" id="IPR000210">
    <property type="entry name" value="BTB/POZ_dom"/>
</dbReference>
<feature type="region of interest" description="Disordered" evidence="1">
    <location>
        <begin position="1"/>
        <end position="29"/>
    </location>
</feature>
<reference evidence="3 4" key="1">
    <citation type="submission" date="2018-10" db="EMBL/GenBank/DDBJ databases">
        <title>Fifty Aureobasidium pullulans genomes reveal a recombining polyextremotolerant generalist.</title>
        <authorList>
            <person name="Gostincar C."/>
            <person name="Turk M."/>
            <person name="Zajc J."/>
            <person name="Gunde-Cimerman N."/>
        </authorList>
    </citation>
    <scope>NUCLEOTIDE SEQUENCE [LARGE SCALE GENOMIC DNA]</scope>
    <source>
        <strain evidence="3 4">EXF-10751</strain>
    </source>
</reference>